<evidence type="ECO:0000313" key="2">
    <source>
        <dbReference type="Proteomes" id="UP000006038"/>
    </source>
</evidence>
<dbReference type="AlphaFoldDB" id="J3MER0"/>
<accession>J3MER0</accession>
<proteinExistence type="predicted"/>
<reference evidence="1" key="2">
    <citation type="submission" date="2013-04" db="UniProtKB">
        <authorList>
            <consortium name="EnsemblPlants"/>
        </authorList>
    </citation>
    <scope>IDENTIFICATION</scope>
</reference>
<evidence type="ECO:0000313" key="1">
    <source>
        <dbReference type="EnsemblPlants" id="OB06G25040.1"/>
    </source>
</evidence>
<dbReference type="Gramene" id="OB06G25040.1">
    <property type="protein sequence ID" value="OB06G25040.1"/>
    <property type="gene ID" value="OB06G25040"/>
</dbReference>
<organism evidence="1">
    <name type="scientific">Oryza brachyantha</name>
    <name type="common">malo sina</name>
    <dbReference type="NCBI Taxonomy" id="4533"/>
    <lineage>
        <taxon>Eukaryota</taxon>
        <taxon>Viridiplantae</taxon>
        <taxon>Streptophyta</taxon>
        <taxon>Embryophyta</taxon>
        <taxon>Tracheophyta</taxon>
        <taxon>Spermatophyta</taxon>
        <taxon>Magnoliopsida</taxon>
        <taxon>Liliopsida</taxon>
        <taxon>Poales</taxon>
        <taxon>Poaceae</taxon>
        <taxon>BOP clade</taxon>
        <taxon>Oryzoideae</taxon>
        <taxon>Oryzeae</taxon>
        <taxon>Oryzinae</taxon>
        <taxon>Oryza</taxon>
    </lineage>
</organism>
<keyword evidence="2" id="KW-1185">Reference proteome</keyword>
<protein>
    <submittedName>
        <fullName evidence="1">Uncharacterized protein</fullName>
    </submittedName>
</protein>
<sequence length="72" mass="7454">MATATAADITNPLLDLLPVVFSNFLASIVDSSLHLSMASTTSPLHRFAIGAACSLHRFVDAISALPSPACGR</sequence>
<reference evidence="1" key="1">
    <citation type="journal article" date="2013" name="Nat. Commun.">
        <title>Whole-genome sequencing of Oryza brachyantha reveals mechanisms underlying Oryza genome evolution.</title>
        <authorList>
            <person name="Chen J."/>
            <person name="Huang Q."/>
            <person name="Gao D."/>
            <person name="Wang J."/>
            <person name="Lang Y."/>
            <person name="Liu T."/>
            <person name="Li B."/>
            <person name="Bai Z."/>
            <person name="Luis Goicoechea J."/>
            <person name="Liang C."/>
            <person name="Chen C."/>
            <person name="Zhang W."/>
            <person name="Sun S."/>
            <person name="Liao Y."/>
            <person name="Zhang X."/>
            <person name="Yang L."/>
            <person name="Song C."/>
            <person name="Wang M."/>
            <person name="Shi J."/>
            <person name="Liu G."/>
            <person name="Liu J."/>
            <person name="Zhou H."/>
            <person name="Zhou W."/>
            <person name="Yu Q."/>
            <person name="An N."/>
            <person name="Chen Y."/>
            <person name="Cai Q."/>
            <person name="Wang B."/>
            <person name="Liu B."/>
            <person name="Min J."/>
            <person name="Huang Y."/>
            <person name="Wu H."/>
            <person name="Li Z."/>
            <person name="Zhang Y."/>
            <person name="Yin Y."/>
            <person name="Song W."/>
            <person name="Jiang J."/>
            <person name="Jackson S.A."/>
            <person name="Wing R.A."/>
            <person name="Wang J."/>
            <person name="Chen M."/>
        </authorList>
    </citation>
    <scope>NUCLEOTIDE SEQUENCE [LARGE SCALE GENOMIC DNA]</scope>
    <source>
        <strain evidence="1">cv. IRGC 101232</strain>
    </source>
</reference>
<dbReference type="Proteomes" id="UP000006038">
    <property type="component" value="Chromosome 6"/>
</dbReference>
<dbReference type="EnsemblPlants" id="OB06G25040.1">
    <property type="protein sequence ID" value="OB06G25040.1"/>
    <property type="gene ID" value="OB06G25040"/>
</dbReference>
<name>J3MER0_ORYBR</name>
<dbReference type="HOGENOM" id="CLU_2726241_0_0_1"/>